<name>A0A0E1W804_BURPE</name>
<dbReference type="RefSeq" id="WP_004526872.1">
    <property type="nucleotide sequence ID" value="NZ_CM000832.1"/>
</dbReference>
<feature type="compositionally biased region" description="Basic residues" evidence="1">
    <location>
        <begin position="20"/>
        <end position="33"/>
    </location>
</feature>
<organism evidence="2">
    <name type="scientific">Burkholderia pseudomallei 1710a</name>
    <dbReference type="NCBI Taxonomy" id="320371"/>
    <lineage>
        <taxon>Bacteria</taxon>
        <taxon>Pseudomonadati</taxon>
        <taxon>Pseudomonadota</taxon>
        <taxon>Betaproteobacteria</taxon>
        <taxon>Burkholderiales</taxon>
        <taxon>Burkholderiaceae</taxon>
        <taxon>Burkholderia</taxon>
        <taxon>pseudomallei group</taxon>
    </lineage>
</organism>
<protein>
    <submittedName>
        <fullName evidence="2">Uncharacterized protein</fullName>
    </submittedName>
</protein>
<dbReference type="Proteomes" id="UP000001812">
    <property type="component" value="Chromosome I"/>
</dbReference>
<accession>A0A0E1W804</accession>
<dbReference type="GeneID" id="93060107"/>
<reference evidence="2" key="1">
    <citation type="submission" date="2009-05" db="EMBL/GenBank/DDBJ databases">
        <authorList>
            <person name="Harkins D.M."/>
            <person name="DeShazer D."/>
            <person name="Woods D.E."/>
            <person name="Brinkac L.M."/>
            <person name="Brown K.A."/>
            <person name="Hung G.C."/>
            <person name="Tuanyok A."/>
            <person name="Zhang B."/>
            <person name="Nierman W.C."/>
        </authorList>
    </citation>
    <scope>NUCLEOTIDE SEQUENCE [LARGE SCALE GENOMIC DNA]</scope>
    <source>
        <strain evidence="2">1710a</strain>
    </source>
</reference>
<dbReference type="HOGENOM" id="CLU_203741_0_0_4"/>
<sequence length="61" mass="6272">MTTDGASRLAEAAGPVAPPQRKKNAARAMKAARRFSSPPDGVAGAPVTRAEHNATMTAQNL</sequence>
<proteinExistence type="predicted"/>
<evidence type="ECO:0000313" key="2">
    <source>
        <dbReference type="EMBL" id="EET09350.1"/>
    </source>
</evidence>
<dbReference type="AlphaFoldDB" id="A0A0E1W804"/>
<gene>
    <name evidence="2" type="ORF">BURPS1710A_2243</name>
</gene>
<evidence type="ECO:0000256" key="1">
    <source>
        <dbReference type="SAM" id="MobiDB-lite"/>
    </source>
</evidence>
<feature type="region of interest" description="Disordered" evidence="1">
    <location>
        <begin position="1"/>
        <end position="61"/>
    </location>
</feature>
<dbReference type="EMBL" id="CM000832">
    <property type="protein sequence ID" value="EET09350.1"/>
    <property type="molecule type" value="Genomic_DNA"/>
</dbReference>